<evidence type="ECO:0000313" key="2">
    <source>
        <dbReference type="Proteomes" id="UP001589627"/>
    </source>
</evidence>
<dbReference type="RefSeq" id="WP_378213393.1">
    <property type="nucleotide sequence ID" value="NZ_JBHLZP010000956.1"/>
</dbReference>
<sequence>MPGAIRRYEHDQPGDLIHPACTEIPADERKETAAASWRRAHAHFTGCGITIAS</sequence>
<reference evidence="1 2" key="1">
    <citation type="submission" date="2024-09" db="EMBL/GenBank/DDBJ databases">
        <authorList>
            <person name="Sun Q."/>
            <person name="Mori K."/>
        </authorList>
    </citation>
    <scope>NUCLEOTIDE SEQUENCE [LARGE SCALE GENOMIC DNA]</scope>
    <source>
        <strain evidence="1 2">TBRC 0563</strain>
    </source>
</reference>
<gene>
    <name evidence="1" type="ORF">ACFFNX_49295</name>
</gene>
<organism evidence="1 2">
    <name type="scientific">Actinoallomurus acaciae</name>
    <dbReference type="NCBI Taxonomy" id="502577"/>
    <lineage>
        <taxon>Bacteria</taxon>
        <taxon>Bacillati</taxon>
        <taxon>Actinomycetota</taxon>
        <taxon>Actinomycetes</taxon>
        <taxon>Streptosporangiales</taxon>
        <taxon>Thermomonosporaceae</taxon>
        <taxon>Actinoallomurus</taxon>
    </lineage>
</organism>
<keyword evidence="2" id="KW-1185">Reference proteome</keyword>
<proteinExistence type="predicted"/>
<comment type="caution">
    <text evidence="1">The sequence shown here is derived from an EMBL/GenBank/DDBJ whole genome shotgun (WGS) entry which is preliminary data.</text>
</comment>
<name>A0ABV5Z0M2_9ACTN</name>
<protein>
    <submittedName>
        <fullName evidence="1">Uncharacterized protein</fullName>
    </submittedName>
</protein>
<evidence type="ECO:0000313" key="1">
    <source>
        <dbReference type="EMBL" id="MFB9840172.1"/>
    </source>
</evidence>
<dbReference type="EMBL" id="JBHLZP010000956">
    <property type="protein sequence ID" value="MFB9840172.1"/>
    <property type="molecule type" value="Genomic_DNA"/>
</dbReference>
<dbReference type="Proteomes" id="UP001589627">
    <property type="component" value="Unassembled WGS sequence"/>
</dbReference>
<accession>A0ABV5Z0M2</accession>